<dbReference type="InterPro" id="IPR002777">
    <property type="entry name" value="PFD_beta-like"/>
</dbReference>
<dbReference type="EMBL" id="JARBDR010000917">
    <property type="protein sequence ID" value="KAJ8303010.1"/>
    <property type="molecule type" value="Genomic_DNA"/>
</dbReference>
<dbReference type="CDD" id="cd23165">
    <property type="entry name" value="Prefoldin_4"/>
    <property type="match status" value="1"/>
</dbReference>
<dbReference type="SUPFAM" id="SSF46579">
    <property type="entry name" value="Prefoldin"/>
    <property type="match status" value="1"/>
</dbReference>
<reference evidence="4 5" key="1">
    <citation type="submission" date="2022-12" db="EMBL/GenBank/DDBJ databases">
        <title>Chromosome-level genome of Tegillarca granosa.</title>
        <authorList>
            <person name="Kim J."/>
        </authorList>
    </citation>
    <scope>NUCLEOTIDE SEQUENCE [LARGE SCALE GENOMIC DNA]</scope>
    <source>
        <strain evidence="4">Teg-2019</strain>
        <tissue evidence="4">Adductor muscle</tissue>
    </source>
</reference>
<keyword evidence="2" id="KW-0143">Chaperone</keyword>
<evidence type="ECO:0000313" key="5">
    <source>
        <dbReference type="Proteomes" id="UP001217089"/>
    </source>
</evidence>
<evidence type="ECO:0000256" key="1">
    <source>
        <dbReference type="ARBA" id="ARBA00008045"/>
    </source>
</evidence>
<dbReference type="Gene3D" id="1.10.287.370">
    <property type="match status" value="1"/>
</dbReference>
<comment type="similarity">
    <text evidence="1">Belongs to the prefoldin subunit beta family.</text>
</comment>
<organism evidence="4 5">
    <name type="scientific">Tegillarca granosa</name>
    <name type="common">Malaysian cockle</name>
    <name type="synonym">Anadara granosa</name>
    <dbReference type="NCBI Taxonomy" id="220873"/>
    <lineage>
        <taxon>Eukaryota</taxon>
        <taxon>Metazoa</taxon>
        <taxon>Spiralia</taxon>
        <taxon>Lophotrochozoa</taxon>
        <taxon>Mollusca</taxon>
        <taxon>Bivalvia</taxon>
        <taxon>Autobranchia</taxon>
        <taxon>Pteriomorphia</taxon>
        <taxon>Arcoida</taxon>
        <taxon>Arcoidea</taxon>
        <taxon>Arcidae</taxon>
        <taxon>Tegillarca</taxon>
    </lineage>
</organism>
<dbReference type="Pfam" id="PF01920">
    <property type="entry name" value="Prefoldin_2"/>
    <property type="match status" value="1"/>
</dbReference>
<evidence type="ECO:0000256" key="2">
    <source>
        <dbReference type="ARBA" id="ARBA00023186"/>
    </source>
</evidence>
<evidence type="ECO:0000313" key="4">
    <source>
        <dbReference type="EMBL" id="KAJ8303010.1"/>
    </source>
</evidence>
<dbReference type="InterPro" id="IPR016661">
    <property type="entry name" value="PFDN4"/>
</dbReference>
<dbReference type="PANTHER" id="PTHR21100">
    <property type="entry name" value="PREFOLDIN SUBUNIT 4"/>
    <property type="match status" value="1"/>
</dbReference>
<evidence type="ECO:0008006" key="6">
    <source>
        <dbReference type="Google" id="ProtNLM"/>
    </source>
</evidence>
<name>A0ABQ9EHJ3_TEGGR</name>
<dbReference type="InterPro" id="IPR009053">
    <property type="entry name" value="Prefoldin"/>
</dbReference>
<feature type="coiled-coil region" evidence="3">
    <location>
        <begin position="22"/>
        <end position="103"/>
    </location>
</feature>
<keyword evidence="5" id="KW-1185">Reference proteome</keyword>
<comment type="caution">
    <text evidence="4">The sequence shown here is derived from an EMBL/GenBank/DDBJ whole genome shotgun (WGS) entry which is preliminary data.</text>
</comment>
<protein>
    <recommendedName>
        <fullName evidence="6">Prefoldin subunit 4</fullName>
    </recommendedName>
</protein>
<gene>
    <name evidence="4" type="ORF">KUTeg_019406</name>
</gene>
<accession>A0ABQ9EHJ3</accession>
<dbReference type="Proteomes" id="UP001217089">
    <property type="component" value="Unassembled WGS sequence"/>
</dbReference>
<evidence type="ECO:0000256" key="3">
    <source>
        <dbReference type="SAM" id="Coils"/>
    </source>
</evidence>
<sequence length="120" mass="14031">MAATMKNADNDTQVTFEDQQKINKFARHNARLQDLKDELDNRKKELQNLEDAENEIGEVFVSLKTEEANEYLEKAKELCQKDIEKNEEQCEIHKKILQDLKVELYAKFGTNINLEPEDDS</sequence>
<keyword evidence="3" id="KW-0175">Coiled coil</keyword>
<dbReference type="PANTHER" id="PTHR21100:SF9">
    <property type="entry name" value="PREFOLDIN SUBUNIT 4"/>
    <property type="match status" value="1"/>
</dbReference>
<proteinExistence type="inferred from homology"/>